<comment type="similarity">
    <text evidence="16">Belongs to the intermediate filament family.</text>
</comment>
<keyword evidence="7" id="KW-0597">Phosphoprotein</keyword>
<evidence type="ECO:0000256" key="15">
    <source>
        <dbReference type="ARBA" id="ARBA00033007"/>
    </source>
</evidence>
<feature type="domain" description="IF rod" evidence="19">
    <location>
        <begin position="238"/>
        <end position="551"/>
    </location>
</feature>
<organism evidence="20 21">
    <name type="scientific">Equus przewalskii</name>
    <name type="common">Przewalski's horse</name>
    <name type="synonym">Equus caballus przewalskii</name>
    <dbReference type="NCBI Taxonomy" id="9798"/>
    <lineage>
        <taxon>Eukaryota</taxon>
        <taxon>Metazoa</taxon>
        <taxon>Chordata</taxon>
        <taxon>Craniata</taxon>
        <taxon>Vertebrata</taxon>
        <taxon>Euteleostomi</taxon>
        <taxon>Mammalia</taxon>
        <taxon>Eutheria</taxon>
        <taxon>Laurasiatheria</taxon>
        <taxon>Perissodactyla</taxon>
        <taxon>Equidae</taxon>
        <taxon>Equus</taxon>
    </lineage>
</organism>
<dbReference type="InterPro" id="IPR032444">
    <property type="entry name" value="Keratin_2_head"/>
</dbReference>
<dbReference type="GeneID" id="103544621"/>
<evidence type="ECO:0000256" key="1">
    <source>
        <dbReference type="ARBA" id="ARBA00004236"/>
    </source>
</evidence>
<dbReference type="PRINTS" id="PR01276">
    <property type="entry name" value="TYPE2KERATIN"/>
</dbReference>
<keyword evidence="11 17" id="KW-0175">Coiled coil</keyword>
<dbReference type="Gene3D" id="1.20.5.1160">
    <property type="entry name" value="Vasodilator-stimulated phosphoprotein"/>
    <property type="match status" value="1"/>
</dbReference>
<dbReference type="Pfam" id="PF16208">
    <property type="entry name" value="Keratin_2_head"/>
    <property type="match status" value="1"/>
</dbReference>
<dbReference type="SUPFAM" id="SSF64593">
    <property type="entry name" value="Intermediate filament protein, coiled coil region"/>
    <property type="match status" value="3"/>
</dbReference>
<dbReference type="Pfam" id="PF00038">
    <property type="entry name" value="Filament"/>
    <property type="match status" value="1"/>
</dbReference>
<evidence type="ECO:0000256" key="12">
    <source>
        <dbReference type="ARBA" id="ARBA00023136"/>
    </source>
</evidence>
<dbReference type="InterPro" id="IPR003054">
    <property type="entry name" value="Keratin_II"/>
</dbReference>
<keyword evidence="8" id="KW-0416">Keratin</keyword>
<evidence type="ECO:0000256" key="11">
    <source>
        <dbReference type="ARBA" id="ARBA00023054"/>
    </source>
</evidence>
<accession>A0ABM4PJX4</accession>
<feature type="coiled-coil region" evidence="17">
    <location>
        <begin position="314"/>
        <end position="376"/>
    </location>
</feature>
<dbReference type="InterPro" id="IPR032449">
    <property type="entry name" value="Keratin_2_1_tail"/>
</dbReference>
<dbReference type="PROSITE" id="PS00226">
    <property type="entry name" value="IF_ROD_1"/>
    <property type="match status" value="1"/>
</dbReference>
<keyword evidence="6" id="KW-0963">Cytoplasm</keyword>
<keyword evidence="9 16" id="KW-0403">Intermediate filament</keyword>
<feature type="compositionally biased region" description="Low complexity" evidence="18">
    <location>
        <begin position="650"/>
        <end position="673"/>
    </location>
</feature>
<keyword evidence="12" id="KW-0472">Membrane</keyword>
<evidence type="ECO:0000313" key="20">
    <source>
        <dbReference type="Proteomes" id="UP001652662"/>
    </source>
</evidence>
<name>A0ABM4PJX4_EQUPR</name>
<evidence type="ECO:0000256" key="13">
    <source>
        <dbReference type="ARBA" id="ARBA00032123"/>
    </source>
</evidence>
<evidence type="ECO:0000256" key="16">
    <source>
        <dbReference type="RuleBase" id="RU000685"/>
    </source>
</evidence>
<dbReference type="Proteomes" id="UP001652662">
    <property type="component" value="Chromosome 5"/>
</dbReference>
<feature type="region of interest" description="Disordered" evidence="18">
    <location>
        <begin position="603"/>
        <end position="673"/>
    </location>
</feature>
<keyword evidence="10" id="KW-0164">Citrullination</keyword>
<dbReference type="SMART" id="SM01391">
    <property type="entry name" value="Filament"/>
    <property type="match status" value="1"/>
</dbReference>
<feature type="compositionally biased region" description="Gly residues" evidence="18">
    <location>
        <begin position="603"/>
        <end position="649"/>
    </location>
</feature>
<evidence type="ECO:0000256" key="5">
    <source>
        <dbReference type="ARBA" id="ARBA00022481"/>
    </source>
</evidence>
<evidence type="ECO:0000256" key="8">
    <source>
        <dbReference type="ARBA" id="ARBA00022744"/>
    </source>
</evidence>
<evidence type="ECO:0000256" key="9">
    <source>
        <dbReference type="ARBA" id="ARBA00022754"/>
    </source>
</evidence>
<sequence length="673" mass="69131">MLWVAWLPASLASQVTLRRSLGHLKINSHGVHALTLLTNLPLSSLGKGIMSCRISSRSRGRGGGGGGGFRGFSSSSAVGSGGSRRSTSSFSCLSRHGGGGRGVGGGGFGSRSLVGLGGTRSISISVAGGGGSFGSGGGFGGRGGGFGGGSGFGGGIGFGGGSGFGGGIGFGGGGFGGGGFGGGRFGGGSGFGGFGGPGGFGPGGFPGGGIHEVSINQSLLQPLNVGVDPEIQKVKAQEREQIKTLNNKFASFIDKVRFLEQQNQVLQTKWELLQQVHVGTRTSNLEPIFQAFIAQLKRQVDTLCAERTSQDSELNSMQDLVEDFKKKYEDEINRRTAAENDFVTLKKDVDNAYKIKVDLQAKVDVLTQELEFLRILYDAELSQMQQSISDTSVVLSMDNSRHLDLNSIIAEVRAQYEEIAQKSKAEAEALYQSKYEELQITAGSHGDSLKSTKMEISELNRVIQRLRSEIDSVKKQIAALQQSISEAEQRGENALKDAQNKLNELEAALQRAKEDLARLLRDYQELMSTKLALDVEIATYRTLLEGEEGRMSGECAPNVSVSVSTSHTSISGGGVRGGGGFSSGGGGSYMSGGGSYSSGGGGGGFGSGGSSRGHRGGSGGGSGSYGVRISGGGGSGGSFSSSGGRGVSSGGSKSSGGSSSVKFVSSSYSQGSR</sequence>
<dbReference type="Gene3D" id="1.20.5.500">
    <property type="entry name" value="Single helix bin"/>
    <property type="match status" value="1"/>
</dbReference>
<dbReference type="InterPro" id="IPR018039">
    <property type="entry name" value="IF_conserved"/>
</dbReference>
<keyword evidence="4" id="KW-1003">Cell membrane</keyword>
<keyword evidence="5" id="KW-0488">Methylation</keyword>
<evidence type="ECO:0000256" key="14">
    <source>
        <dbReference type="ARBA" id="ARBA00032346"/>
    </source>
</evidence>
<dbReference type="PANTHER" id="PTHR45616">
    <property type="entry name" value="GATA-TYPE DOMAIN-CONTAINING PROTEIN"/>
    <property type="match status" value="1"/>
</dbReference>
<evidence type="ECO:0000313" key="21">
    <source>
        <dbReference type="RefSeq" id="XP_070477500.1"/>
    </source>
</evidence>
<reference evidence="21" key="1">
    <citation type="submission" date="2025-08" db="UniProtKB">
        <authorList>
            <consortium name="RefSeq"/>
        </authorList>
    </citation>
    <scope>IDENTIFICATION</scope>
    <source>
        <tissue evidence="21">Blood</tissue>
    </source>
</reference>
<dbReference type="Gene3D" id="1.20.5.170">
    <property type="match status" value="1"/>
</dbReference>
<keyword evidence="20" id="KW-1185">Reference proteome</keyword>
<evidence type="ECO:0000259" key="19">
    <source>
        <dbReference type="PROSITE" id="PS51842"/>
    </source>
</evidence>
<feature type="coiled-coil region" evidence="17">
    <location>
        <begin position="449"/>
        <end position="529"/>
    </location>
</feature>
<evidence type="ECO:0000256" key="17">
    <source>
        <dbReference type="SAM" id="Coils"/>
    </source>
</evidence>
<dbReference type="Pfam" id="PF16210">
    <property type="entry name" value="Keratin_2_tail"/>
    <property type="match status" value="1"/>
</dbReference>
<dbReference type="RefSeq" id="XP_070477500.1">
    <property type="nucleotide sequence ID" value="XM_070621399.1"/>
</dbReference>
<dbReference type="InterPro" id="IPR039008">
    <property type="entry name" value="IF_rod_dom"/>
</dbReference>
<protein>
    <recommendedName>
        <fullName evidence="3">Keratin, type II cytoskeletal 1</fullName>
    </recommendedName>
    <alternativeName>
        <fullName evidence="14">Cytokeratin-1</fullName>
    </alternativeName>
    <alternativeName>
        <fullName evidence="13">Keratin-1</fullName>
    </alternativeName>
    <alternativeName>
        <fullName evidence="15">Type-II keratin Kb1</fullName>
    </alternativeName>
</protein>
<proteinExistence type="inferred from homology"/>
<comment type="subcellular location">
    <subcellularLocation>
        <location evidence="1">Cell membrane</location>
    </subcellularLocation>
    <subcellularLocation>
        <location evidence="2">Cytoplasm</location>
    </subcellularLocation>
</comment>
<dbReference type="PANTHER" id="PTHR45616:SF14">
    <property type="entry name" value="KERATIN, TYPE II CYTOSKELETAL 2 EPIDERMAL"/>
    <property type="match status" value="1"/>
</dbReference>
<evidence type="ECO:0000256" key="18">
    <source>
        <dbReference type="SAM" id="MobiDB-lite"/>
    </source>
</evidence>
<evidence type="ECO:0000256" key="4">
    <source>
        <dbReference type="ARBA" id="ARBA00022475"/>
    </source>
</evidence>
<evidence type="ECO:0000256" key="2">
    <source>
        <dbReference type="ARBA" id="ARBA00004496"/>
    </source>
</evidence>
<evidence type="ECO:0000256" key="10">
    <source>
        <dbReference type="ARBA" id="ARBA00022934"/>
    </source>
</evidence>
<dbReference type="PROSITE" id="PS51842">
    <property type="entry name" value="IF_ROD_2"/>
    <property type="match status" value="1"/>
</dbReference>
<evidence type="ECO:0000256" key="6">
    <source>
        <dbReference type="ARBA" id="ARBA00022490"/>
    </source>
</evidence>
<evidence type="ECO:0000256" key="3">
    <source>
        <dbReference type="ARBA" id="ARBA00015703"/>
    </source>
</evidence>
<gene>
    <name evidence="21" type="primary">LOC103544621</name>
</gene>
<evidence type="ECO:0000256" key="7">
    <source>
        <dbReference type="ARBA" id="ARBA00022553"/>
    </source>
</evidence>